<dbReference type="AlphaFoldDB" id="A0A1D6LV93"/>
<feature type="compositionally biased region" description="Basic residues" evidence="1">
    <location>
        <begin position="1"/>
        <end position="10"/>
    </location>
</feature>
<reference evidence="2" key="1">
    <citation type="submission" date="2015-12" db="EMBL/GenBank/DDBJ databases">
        <title>Update maize B73 reference genome by single molecule sequencing technologies.</title>
        <authorList>
            <consortium name="Maize Genome Sequencing Project"/>
            <person name="Ware D."/>
        </authorList>
    </citation>
    <scope>NUCLEOTIDE SEQUENCE</scope>
    <source>
        <tissue evidence="2">Seedling</tissue>
    </source>
</reference>
<feature type="region of interest" description="Disordered" evidence="1">
    <location>
        <begin position="1"/>
        <end position="156"/>
    </location>
</feature>
<organism evidence="2">
    <name type="scientific">Zea mays</name>
    <name type="common">Maize</name>
    <dbReference type="NCBI Taxonomy" id="4577"/>
    <lineage>
        <taxon>Eukaryota</taxon>
        <taxon>Viridiplantae</taxon>
        <taxon>Streptophyta</taxon>
        <taxon>Embryophyta</taxon>
        <taxon>Tracheophyta</taxon>
        <taxon>Spermatophyta</taxon>
        <taxon>Magnoliopsida</taxon>
        <taxon>Liliopsida</taxon>
        <taxon>Poales</taxon>
        <taxon>Poaceae</taxon>
        <taxon>PACMAD clade</taxon>
        <taxon>Panicoideae</taxon>
        <taxon>Andropogonodae</taxon>
        <taxon>Andropogoneae</taxon>
        <taxon>Tripsacinae</taxon>
        <taxon>Zea</taxon>
    </lineage>
</organism>
<protein>
    <submittedName>
        <fullName evidence="2">Nodulin protein</fullName>
    </submittedName>
</protein>
<feature type="non-terminal residue" evidence="2">
    <location>
        <position position="1"/>
    </location>
</feature>
<dbReference type="EMBL" id="CM000782">
    <property type="protein sequence ID" value="AQK83189.1"/>
    <property type="molecule type" value="Genomic_DNA"/>
</dbReference>
<feature type="compositionally biased region" description="Basic residues" evidence="1">
    <location>
        <begin position="18"/>
        <end position="32"/>
    </location>
</feature>
<feature type="compositionally biased region" description="Basic and acidic residues" evidence="1">
    <location>
        <begin position="36"/>
        <end position="56"/>
    </location>
</feature>
<proteinExistence type="predicted"/>
<accession>A0A1D6LV93</accession>
<feature type="compositionally biased region" description="Basic and acidic residues" evidence="1">
    <location>
        <begin position="63"/>
        <end position="80"/>
    </location>
</feature>
<gene>
    <name evidence="2" type="ORF">ZEAMMB73_Zm00001d037160</name>
</gene>
<evidence type="ECO:0000256" key="1">
    <source>
        <dbReference type="SAM" id="MobiDB-lite"/>
    </source>
</evidence>
<evidence type="ECO:0000313" key="2">
    <source>
        <dbReference type="EMBL" id="AQK83189.1"/>
    </source>
</evidence>
<name>A0A1D6LV93_MAIZE</name>
<sequence>DVHRLRRLPQARHEPLRPRRLPQPRRHRRHGPLRPPLREASEAQDDAAHLPQDHGARRARACARPEHVLPRREADVRDLRLGAGQHPPRHHVPAGPRPEDGEAEAPEPPQPGQGGRHGLHRRRRRADDPLPRPGGAVPVVRGSSSPPRPRGGGGEPEQRLLAQRHLHDHRQLPVLVRLLHPPVEHAAELPCGADADDSDLLPGLGADRRRGARGGAPRHERLGHWLRHPPLHRRLLRNQSLPNEPRAVHHSFSFVKNDNRLHAHELLLLVAAKLNC</sequence>
<feature type="compositionally biased region" description="Low complexity" evidence="1">
    <location>
        <begin position="133"/>
        <end position="145"/>
    </location>
</feature>